<keyword evidence="2" id="KW-1185">Reference proteome</keyword>
<dbReference type="SUPFAM" id="SSF48019">
    <property type="entry name" value="post-AAA+ oligomerization domain-like"/>
    <property type="match status" value="1"/>
</dbReference>
<organism evidence="1 2">
    <name type="scientific">Flemingia macrophylla</name>
    <dbReference type="NCBI Taxonomy" id="520843"/>
    <lineage>
        <taxon>Eukaryota</taxon>
        <taxon>Viridiplantae</taxon>
        <taxon>Streptophyta</taxon>
        <taxon>Embryophyta</taxon>
        <taxon>Tracheophyta</taxon>
        <taxon>Spermatophyta</taxon>
        <taxon>Magnoliopsida</taxon>
        <taxon>eudicotyledons</taxon>
        <taxon>Gunneridae</taxon>
        <taxon>Pentapetalae</taxon>
        <taxon>rosids</taxon>
        <taxon>fabids</taxon>
        <taxon>Fabales</taxon>
        <taxon>Fabaceae</taxon>
        <taxon>Papilionoideae</taxon>
        <taxon>50 kb inversion clade</taxon>
        <taxon>NPAAA clade</taxon>
        <taxon>indigoferoid/millettioid clade</taxon>
        <taxon>Phaseoleae</taxon>
        <taxon>Flemingia</taxon>
    </lineage>
</organism>
<dbReference type="Pfam" id="PF22534">
    <property type="entry name" value="RFC_C"/>
    <property type="match status" value="1"/>
</dbReference>
<dbReference type="Proteomes" id="UP001603857">
    <property type="component" value="Unassembled WGS sequence"/>
</dbReference>
<gene>
    <name evidence="1" type="ORF">Fmac_000023</name>
</gene>
<dbReference type="AlphaFoldDB" id="A0ABD1NEN0"/>
<comment type="caution">
    <text evidence="1">The sequence shown here is derived from an EMBL/GenBank/DDBJ whole genome shotgun (WGS) entry which is preliminary data.</text>
</comment>
<dbReference type="InterPro" id="IPR008921">
    <property type="entry name" value="DNA_pol3_clamp-load_cplx_C"/>
</dbReference>
<dbReference type="EMBL" id="JBGMDY010000001">
    <property type="protein sequence ID" value="KAL2346023.1"/>
    <property type="molecule type" value="Genomic_DNA"/>
</dbReference>
<dbReference type="Gene3D" id="1.20.272.10">
    <property type="match status" value="1"/>
</dbReference>
<protein>
    <submittedName>
        <fullName evidence="1">Uncharacterized protein</fullName>
    </submittedName>
</protein>
<reference evidence="1 2" key="1">
    <citation type="submission" date="2024-08" db="EMBL/GenBank/DDBJ databases">
        <title>Insights into the chromosomal genome structure of Flemingia macrophylla.</title>
        <authorList>
            <person name="Ding Y."/>
            <person name="Zhao Y."/>
            <person name="Bi W."/>
            <person name="Wu M."/>
            <person name="Zhao G."/>
            <person name="Gong Y."/>
            <person name="Li W."/>
            <person name="Zhang P."/>
        </authorList>
    </citation>
    <scope>NUCLEOTIDE SEQUENCE [LARGE SCALE GENOMIC DNA]</scope>
    <source>
        <strain evidence="1">DYQJB</strain>
        <tissue evidence="1">Leaf</tissue>
    </source>
</reference>
<name>A0ABD1NEN0_9FABA</name>
<proteinExistence type="predicted"/>
<evidence type="ECO:0000313" key="2">
    <source>
        <dbReference type="Proteomes" id="UP001603857"/>
    </source>
</evidence>
<evidence type="ECO:0000313" key="1">
    <source>
        <dbReference type="EMBL" id="KAL2346023.1"/>
    </source>
</evidence>
<accession>A0ABD1NEN0</accession>
<sequence>MINYFERGRRDAIKDDDLILTGWEEDILNIAKEITQEQSPRQLYLIRGKLQSLMIHDVPPDFIYKILVAELTNLADESLRAGIAQLDKEFNRAGEIKFETMKQWGQARKQPESVGKNSDSIKKNELTYSKVEGTFSTLHISMHYITNPVHAIIRFQAITPTRQRNNDNDFRFLFLLTRANRLNA</sequence>